<organism evidence="1 2">
    <name type="scientific">Hyaloperonospora arabidopsidis (strain Emoy2)</name>
    <name type="common">Downy mildew agent</name>
    <name type="synonym">Peronospora arabidopsidis</name>
    <dbReference type="NCBI Taxonomy" id="559515"/>
    <lineage>
        <taxon>Eukaryota</taxon>
        <taxon>Sar</taxon>
        <taxon>Stramenopiles</taxon>
        <taxon>Oomycota</taxon>
        <taxon>Peronosporomycetes</taxon>
        <taxon>Peronosporales</taxon>
        <taxon>Peronosporaceae</taxon>
        <taxon>Hyaloperonospora</taxon>
    </lineage>
</organism>
<evidence type="ECO:0000313" key="1">
    <source>
        <dbReference type="EnsemblProtists" id="HpaP804383"/>
    </source>
</evidence>
<sequence>MTPILTHYIEVAKRKSVQVVILTFLIHYRLAKLQLKFLRTSHFYASKTIGLAK</sequence>
<protein>
    <submittedName>
        <fullName evidence="1">Uncharacterized protein</fullName>
    </submittedName>
</protein>
<reference evidence="2" key="1">
    <citation type="journal article" date="2010" name="Science">
        <title>Signatures of adaptation to obligate biotrophy in the Hyaloperonospora arabidopsidis genome.</title>
        <authorList>
            <person name="Baxter L."/>
            <person name="Tripathy S."/>
            <person name="Ishaque N."/>
            <person name="Boot N."/>
            <person name="Cabral A."/>
            <person name="Kemen E."/>
            <person name="Thines M."/>
            <person name="Ah-Fong A."/>
            <person name="Anderson R."/>
            <person name="Badejoko W."/>
            <person name="Bittner-Eddy P."/>
            <person name="Boore J.L."/>
            <person name="Chibucos M.C."/>
            <person name="Coates M."/>
            <person name="Dehal P."/>
            <person name="Delehaunty K."/>
            <person name="Dong S."/>
            <person name="Downton P."/>
            <person name="Dumas B."/>
            <person name="Fabro G."/>
            <person name="Fronick C."/>
            <person name="Fuerstenberg S.I."/>
            <person name="Fulton L."/>
            <person name="Gaulin E."/>
            <person name="Govers F."/>
            <person name="Hughes L."/>
            <person name="Humphray S."/>
            <person name="Jiang R.H."/>
            <person name="Judelson H."/>
            <person name="Kamoun S."/>
            <person name="Kyung K."/>
            <person name="Meijer H."/>
            <person name="Minx P."/>
            <person name="Morris P."/>
            <person name="Nelson J."/>
            <person name="Phuntumart V."/>
            <person name="Qutob D."/>
            <person name="Rehmany A."/>
            <person name="Rougon-Cardoso A."/>
            <person name="Ryden P."/>
            <person name="Torto-Alalibo T."/>
            <person name="Studholme D."/>
            <person name="Wang Y."/>
            <person name="Win J."/>
            <person name="Wood J."/>
            <person name="Clifton S.W."/>
            <person name="Rogers J."/>
            <person name="Van den Ackerveken G."/>
            <person name="Jones J.D."/>
            <person name="McDowell J.M."/>
            <person name="Beynon J."/>
            <person name="Tyler B.M."/>
        </authorList>
    </citation>
    <scope>NUCLEOTIDE SEQUENCE [LARGE SCALE GENOMIC DNA]</scope>
    <source>
        <strain evidence="2">Emoy2</strain>
    </source>
</reference>
<accession>M4BDL6</accession>
<proteinExistence type="predicted"/>
<name>M4BDL6_HYAAE</name>
<dbReference type="VEuPathDB" id="FungiDB:HpaG804383"/>
<dbReference type="InParanoid" id="M4BDL6"/>
<dbReference type="Proteomes" id="UP000011713">
    <property type="component" value="Unassembled WGS sequence"/>
</dbReference>
<dbReference type="HOGENOM" id="CLU_3072779_0_0_1"/>
<dbReference type="EnsemblProtists" id="HpaT804383">
    <property type="protein sequence ID" value="HpaP804383"/>
    <property type="gene ID" value="HpaG804383"/>
</dbReference>
<evidence type="ECO:0000313" key="2">
    <source>
        <dbReference type="Proteomes" id="UP000011713"/>
    </source>
</evidence>
<dbReference type="AlphaFoldDB" id="M4BDL6"/>
<reference evidence="1" key="2">
    <citation type="submission" date="2015-06" db="UniProtKB">
        <authorList>
            <consortium name="EnsemblProtists"/>
        </authorList>
    </citation>
    <scope>IDENTIFICATION</scope>
    <source>
        <strain evidence="1">Emoy2</strain>
    </source>
</reference>
<dbReference type="EMBL" id="JH598161">
    <property type="status" value="NOT_ANNOTATED_CDS"/>
    <property type="molecule type" value="Genomic_DNA"/>
</dbReference>
<keyword evidence="2" id="KW-1185">Reference proteome</keyword>